<dbReference type="AlphaFoldDB" id="A0A0A9DFD2"/>
<reference evidence="1" key="1">
    <citation type="submission" date="2014-09" db="EMBL/GenBank/DDBJ databases">
        <authorList>
            <person name="Magalhaes I.L.F."/>
            <person name="Oliveira U."/>
            <person name="Santos F.R."/>
            <person name="Vidigal T.H.D.A."/>
            <person name="Brescovit A.D."/>
            <person name="Santos A.J."/>
        </authorList>
    </citation>
    <scope>NUCLEOTIDE SEQUENCE</scope>
    <source>
        <tissue evidence="1">Shoot tissue taken approximately 20 cm above the soil surface</tissue>
    </source>
</reference>
<dbReference type="EMBL" id="GBRH01213550">
    <property type="protein sequence ID" value="JAD84345.1"/>
    <property type="molecule type" value="Transcribed_RNA"/>
</dbReference>
<accession>A0A0A9DFD2</accession>
<protein>
    <submittedName>
        <fullName evidence="1">Uncharacterized protein</fullName>
    </submittedName>
</protein>
<sequence>MKCLNNRFVALMMTLQQKSTTLSLPVVMMMKIWTTMKQI</sequence>
<name>A0A0A9DFD2_ARUDO</name>
<evidence type="ECO:0000313" key="1">
    <source>
        <dbReference type="EMBL" id="JAD84345.1"/>
    </source>
</evidence>
<proteinExistence type="predicted"/>
<organism evidence="1">
    <name type="scientific">Arundo donax</name>
    <name type="common">Giant reed</name>
    <name type="synonym">Donax arundinaceus</name>
    <dbReference type="NCBI Taxonomy" id="35708"/>
    <lineage>
        <taxon>Eukaryota</taxon>
        <taxon>Viridiplantae</taxon>
        <taxon>Streptophyta</taxon>
        <taxon>Embryophyta</taxon>
        <taxon>Tracheophyta</taxon>
        <taxon>Spermatophyta</taxon>
        <taxon>Magnoliopsida</taxon>
        <taxon>Liliopsida</taxon>
        <taxon>Poales</taxon>
        <taxon>Poaceae</taxon>
        <taxon>PACMAD clade</taxon>
        <taxon>Arundinoideae</taxon>
        <taxon>Arundineae</taxon>
        <taxon>Arundo</taxon>
    </lineage>
</organism>
<reference evidence="1" key="2">
    <citation type="journal article" date="2015" name="Data Brief">
        <title>Shoot transcriptome of the giant reed, Arundo donax.</title>
        <authorList>
            <person name="Barrero R.A."/>
            <person name="Guerrero F.D."/>
            <person name="Moolhuijzen P."/>
            <person name="Goolsby J.A."/>
            <person name="Tidwell J."/>
            <person name="Bellgard S.E."/>
            <person name="Bellgard M.I."/>
        </authorList>
    </citation>
    <scope>NUCLEOTIDE SEQUENCE</scope>
    <source>
        <tissue evidence="1">Shoot tissue taken approximately 20 cm above the soil surface</tissue>
    </source>
</reference>